<dbReference type="GeneID" id="59352194"/>
<dbReference type="PANTHER" id="PTHR33099:SF7">
    <property type="entry name" value="MYND-TYPE DOMAIN-CONTAINING PROTEIN"/>
    <property type="match status" value="1"/>
</dbReference>
<dbReference type="Proteomes" id="UP000636479">
    <property type="component" value="Unassembled WGS sequence"/>
</dbReference>
<name>A0A8H6S2F8_9AGAR</name>
<dbReference type="RefSeq" id="XP_037214176.1">
    <property type="nucleotide sequence ID" value="XM_037369678.1"/>
</dbReference>
<evidence type="ECO:0000313" key="1">
    <source>
        <dbReference type="EMBL" id="KAF7290816.1"/>
    </source>
</evidence>
<accession>A0A8H6S2F8</accession>
<comment type="caution">
    <text evidence="1">The sequence shown here is derived from an EMBL/GenBank/DDBJ whole genome shotgun (WGS) entry which is preliminary data.</text>
</comment>
<reference evidence="1" key="1">
    <citation type="submission" date="2020-05" db="EMBL/GenBank/DDBJ databases">
        <title>Mycena genomes resolve the evolution of fungal bioluminescence.</title>
        <authorList>
            <person name="Tsai I.J."/>
        </authorList>
    </citation>
    <scope>NUCLEOTIDE SEQUENCE</scope>
    <source>
        <strain evidence="1">171206Taipei</strain>
    </source>
</reference>
<dbReference type="AlphaFoldDB" id="A0A8H6S2F8"/>
<organism evidence="1 2">
    <name type="scientific">Mycena indigotica</name>
    <dbReference type="NCBI Taxonomy" id="2126181"/>
    <lineage>
        <taxon>Eukaryota</taxon>
        <taxon>Fungi</taxon>
        <taxon>Dikarya</taxon>
        <taxon>Basidiomycota</taxon>
        <taxon>Agaricomycotina</taxon>
        <taxon>Agaricomycetes</taxon>
        <taxon>Agaricomycetidae</taxon>
        <taxon>Agaricales</taxon>
        <taxon>Marasmiineae</taxon>
        <taxon>Mycenaceae</taxon>
        <taxon>Mycena</taxon>
    </lineage>
</organism>
<evidence type="ECO:0000313" key="2">
    <source>
        <dbReference type="Proteomes" id="UP000636479"/>
    </source>
</evidence>
<protein>
    <submittedName>
        <fullName evidence="1">FAD-binding-3 domain-containing protein</fullName>
    </submittedName>
</protein>
<dbReference type="EMBL" id="JACAZF010000014">
    <property type="protein sequence ID" value="KAF7290816.1"/>
    <property type="molecule type" value="Genomic_DNA"/>
</dbReference>
<sequence>MPHHDGQLVQSKEHLEALIKSDFAFDGTFAFSIKYPLGDAPNPYLTVDDVGSVGIPLGERDAHAFSFSDKNLCEVAPDKISFGSPQWDAWVQGTIARLVTENFALSGSCSLSFQKLVVSKRGCEAPIASKEFSAVGYVIFFLPSNFEGSQLAVQSNVDVDGFQKNFDVATDSSKSTTIVAWYAGCQLDSGSVRDGHRVALVYNIVPTIDSPSFGLPDMSEPVKKLHHVLQTWKESTLSLKQADSMVTPPPPTHLACVLRRTYQHGPAFSSMSLKGADKLLSRELSSVARQLGFRLYMAHVEGKVHLSCHIRGYDPYDDDYEEEFDESEFDQEGSDDDGENLLVIKQVVDMGGMPVDVDELTMKEYNEQDYICGPVIDFTRTPDNIEFERDERSSAHRIKTWKRTVILILLDDSELGRSVVPGDMYDYAAHFFNTLTTTSPTPREKIVAEALISRISAFKHPVEKKHAEDNIWFYATQEQRTKAKKKEASRIPVAVTLLCQCAERWKDLELFFRVLAVSEAEQNISIVGIDGMASACGTFGWDVLKDFCSKAIQTDPSLRRKHALVDRLTVFALEHDILDLAQWCAEQKALLPAVAEVTGKKRPSTEHKTIPAKKRKA</sequence>
<dbReference type="OrthoDB" id="3266192at2759"/>
<proteinExistence type="predicted"/>
<gene>
    <name evidence="1" type="ORF">MIND_01322800</name>
</gene>
<keyword evidence="2" id="KW-1185">Reference proteome</keyword>
<dbReference type="PANTHER" id="PTHR33099">
    <property type="entry name" value="FE2OG DIOXYGENASE DOMAIN-CONTAINING PROTEIN"/>
    <property type="match status" value="1"/>
</dbReference>